<keyword evidence="5 6" id="KW-0539">Nucleus</keyword>
<keyword evidence="3 6" id="KW-0805">Transcription regulation</keyword>
<dbReference type="EMBL" id="HBIZ01061169">
    <property type="protein sequence ID" value="CAE0785287.1"/>
    <property type="molecule type" value="Transcribed_RNA"/>
</dbReference>
<keyword evidence="4 6" id="KW-0804">Transcription</keyword>
<dbReference type="GO" id="GO:0016592">
    <property type="term" value="C:mediator complex"/>
    <property type="evidence" value="ECO:0007669"/>
    <property type="project" value="InterPro"/>
</dbReference>
<evidence type="ECO:0000313" key="7">
    <source>
        <dbReference type="EMBL" id="CAE0785287.1"/>
    </source>
</evidence>
<dbReference type="Pfam" id="PF04934">
    <property type="entry name" value="Med6"/>
    <property type="match status" value="1"/>
</dbReference>
<evidence type="ECO:0000256" key="2">
    <source>
        <dbReference type="ARBA" id="ARBA00007526"/>
    </source>
</evidence>
<gene>
    <name evidence="6" type="primary">MED6</name>
    <name evidence="7" type="ORF">PCAR00345_LOCUS37995</name>
</gene>
<organism evidence="7">
    <name type="scientific">Chrysotila carterae</name>
    <name type="common">Marine alga</name>
    <name type="synonym">Syracosphaera carterae</name>
    <dbReference type="NCBI Taxonomy" id="13221"/>
    <lineage>
        <taxon>Eukaryota</taxon>
        <taxon>Haptista</taxon>
        <taxon>Haptophyta</taxon>
        <taxon>Prymnesiophyceae</taxon>
        <taxon>Isochrysidales</taxon>
        <taxon>Isochrysidaceae</taxon>
        <taxon>Chrysotila</taxon>
    </lineage>
</organism>
<name>A0A7S4C2Y7_CHRCT</name>
<dbReference type="InterPro" id="IPR007018">
    <property type="entry name" value="Mediator_Med6"/>
</dbReference>
<reference evidence="7" key="1">
    <citation type="submission" date="2021-01" db="EMBL/GenBank/DDBJ databases">
        <authorList>
            <person name="Corre E."/>
            <person name="Pelletier E."/>
            <person name="Niang G."/>
            <person name="Scheremetjew M."/>
            <person name="Finn R."/>
            <person name="Kale V."/>
            <person name="Holt S."/>
            <person name="Cochrane G."/>
            <person name="Meng A."/>
            <person name="Brown T."/>
            <person name="Cohen L."/>
        </authorList>
    </citation>
    <scope>NUCLEOTIDE SEQUENCE</scope>
    <source>
        <strain evidence="7">CCMP645</strain>
    </source>
</reference>
<protein>
    <recommendedName>
        <fullName evidence="6">Mediator of RNA polymerase II transcription subunit 6</fullName>
    </recommendedName>
    <alternativeName>
        <fullName evidence="6">Mediator complex subunit 6</fullName>
    </alternativeName>
</protein>
<dbReference type="PANTHER" id="PTHR13104">
    <property type="entry name" value="MED-6-RELATED"/>
    <property type="match status" value="1"/>
</dbReference>
<dbReference type="GO" id="GO:0003712">
    <property type="term" value="F:transcription coregulator activity"/>
    <property type="evidence" value="ECO:0007669"/>
    <property type="project" value="InterPro"/>
</dbReference>
<dbReference type="GO" id="GO:0006357">
    <property type="term" value="P:regulation of transcription by RNA polymerase II"/>
    <property type="evidence" value="ECO:0007669"/>
    <property type="project" value="InterPro"/>
</dbReference>
<comment type="subunit">
    <text evidence="6">Component of the Mediator complex.</text>
</comment>
<sequence>MAEDASSAPLTNISWEDKAWLQAFPLNQTTVLDYFSHSQFYDRTCINEQVKMQRGLTAEDMEDMVVRMSGVEYVLHHAHEVPPSADSTAHSLYVILKQVRTYRPSSTPQLTPDRYYYVLDGVAYEVPSVHAVLSERLMRLGWLLNSAFEGLAAAASAEQKANEGEGALQPHVK</sequence>
<evidence type="ECO:0000256" key="1">
    <source>
        <dbReference type="ARBA" id="ARBA00004123"/>
    </source>
</evidence>
<proteinExistence type="inferred from homology"/>
<evidence type="ECO:0000256" key="4">
    <source>
        <dbReference type="ARBA" id="ARBA00023163"/>
    </source>
</evidence>
<comment type="similarity">
    <text evidence="2 6">Belongs to the Mediator complex subunit 6 family.</text>
</comment>
<keyword evidence="6" id="KW-0010">Activator</keyword>
<evidence type="ECO:0000256" key="3">
    <source>
        <dbReference type="ARBA" id="ARBA00023015"/>
    </source>
</evidence>
<evidence type="ECO:0000256" key="5">
    <source>
        <dbReference type="ARBA" id="ARBA00023242"/>
    </source>
</evidence>
<evidence type="ECO:0000256" key="6">
    <source>
        <dbReference type="RuleBase" id="RU364143"/>
    </source>
</evidence>
<accession>A0A7S4C2Y7</accession>
<dbReference type="Gene3D" id="3.10.450.580">
    <property type="entry name" value="Mediator complex, subunit Med6"/>
    <property type="match status" value="1"/>
</dbReference>
<dbReference type="AlphaFoldDB" id="A0A7S4C2Y7"/>
<dbReference type="InterPro" id="IPR038566">
    <property type="entry name" value="Mediator_Med6_sf"/>
</dbReference>
<comment type="function">
    <text evidence="6">Component of the Mediator complex, a coactivator involved in the regulated transcription of nearly all RNA polymerase II-dependent genes. Mediator functions as a bridge to convey information from gene-specific regulatory proteins to the basal RNA polymerase II transcription machinery. Mediator is recruited to promoters by direct interactions with regulatory proteins and serves as a scaffold for the assembly of a functional preinitiation complex with RNA polymerase II and the general transcription factors.</text>
</comment>
<comment type="subcellular location">
    <subcellularLocation>
        <location evidence="1 6">Nucleus</location>
    </subcellularLocation>
</comment>